<proteinExistence type="predicted"/>
<sequence length="116" mass="13278">MDVKQQFTNALTLIQSRIERLQGAYAQSYDRMARDVSYKVGDQVLKLCTTGKHGLTPKLLPIHDGPFFVMNVNYPDLTIWLETDQEDTVHVNQLRRYVSPDQPNLTDRSTNGNSTH</sequence>
<dbReference type="WBParaSite" id="nRc.2.0.1.t38527-RA">
    <property type="protein sequence ID" value="nRc.2.0.1.t38527-RA"/>
    <property type="gene ID" value="nRc.2.0.1.g38527"/>
</dbReference>
<reference evidence="3" key="1">
    <citation type="submission" date="2022-11" db="UniProtKB">
        <authorList>
            <consortium name="WormBaseParasite"/>
        </authorList>
    </citation>
    <scope>IDENTIFICATION</scope>
</reference>
<organism evidence="2 3">
    <name type="scientific">Romanomermis culicivorax</name>
    <name type="common">Nematode worm</name>
    <dbReference type="NCBI Taxonomy" id="13658"/>
    <lineage>
        <taxon>Eukaryota</taxon>
        <taxon>Metazoa</taxon>
        <taxon>Ecdysozoa</taxon>
        <taxon>Nematoda</taxon>
        <taxon>Enoplea</taxon>
        <taxon>Dorylaimia</taxon>
        <taxon>Mermithida</taxon>
        <taxon>Mermithoidea</taxon>
        <taxon>Mermithidae</taxon>
        <taxon>Romanomermis</taxon>
    </lineage>
</organism>
<evidence type="ECO:0000313" key="2">
    <source>
        <dbReference type="Proteomes" id="UP000887565"/>
    </source>
</evidence>
<feature type="compositionally biased region" description="Polar residues" evidence="1">
    <location>
        <begin position="101"/>
        <end position="116"/>
    </location>
</feature>
<evidence type="ECO:0000313" key="3">
    <source>
        <dbReference type="WBParaSite" id="nRc.2.0.1.t38527-RA"/>
    </source>
</evidence>
<keyword evidence="2" id="KW-1185">Reference proteome</keyword>
<evidence type="ECO:0000256" key="1">
    <source>
        <dbReference type="SAM" id="MobiDB-lite"/>
    </source>
</evidence>
<name>A0A915KKI2_ROMCU</name>
<protein>
    <submittedName>
        <fullName evidence="3">Uncharacterized protein</fullName>
    </submittedName>
</protein>
<dbReference type="Proteomes" id="UP000887565">
    <property type="component" value="Unplaced"/>
</dbReference>
<accession>A0A915KKI2</accession>
<dbReference type="AlphaFoldDB" id="A0A915KKI2"/>
<feature type="region of interest" description="Disordered" evidence="1">
    <location>
        <begin position="97"/>
        <end position="116"/>
    </location>
</feature>